<reference evidence="2 3" key="1">
    <citation type="submission" date="2020-03" db="EMBL/GenBank/DDBJ databases">
        <title>Dissostichus mawsoni Genome sequencing and assembly.</title>
        <authorList>
            <person name="Park H."/>
        </authorList>
    </citation>
    <scope>NUCLEOTIDE SEQUENCE [LARGE SCALE GENOMIC DNA]</scope>
    <source>
        <strain evidence="2">DM0001</strain>
        <tissue evidence="2">Muscle</tissue>
    </source>
</reference>
<dbReference type="Pfam" id="PF25570">
    <property type="entry name" value="TPR_DENND3"/>
    <property type="match status" value="1"/>
</dbReference>
<dbReference type="EMBL" id="JAAKFY010000021">
    <property type="protein sequence ID" value="KAF3839805.1"/>
    <property type="molecule type" value="Genomic_DNA"/>
</dbReference>
<protein>
    <recommendedName>
        <fullName evidence="1">DENND3-like TPR repeats domain-containing protein</fullName>
    </recommendedName>
</protein>
<keyword evidence="3" id="KW-1185">Reference proteome</keyword>
<dbReference type="GO" id="GO:0031410">
    <property type="term" value="C:cytoplasmic vesicle"/>
    <property type="evidence" value="ECO:0007669"/>
    <property type="project" value="TreeGrafter"/>
</dbReference>
<dbReference type="OrthoDB" id="6019893at2759"/>
<dbReference type="GO" id="GO:0032483">
    <property type="term" value="P:regulation of Rab protein signal transduction"/>
    <property type="evidence" value="ECO:0007669"/>
    <property type="project" value="TreeGrafter"/>
</dbReference>
<dbReference type="PANTHER" id="PTHR12296:SF21">
    <property type="entry name" value="DENN DOMAIN-CONTAINING PROTEIN 3"/>
    <property type="match status" value="1"/>
</dbReference>
<evidence type="ECO:0000313" key="3">
    <source>
        <dbReference type="Proteomes" id="UP000518266"/>
    </source>
</evidence>
<evidence type="ECO:0000313" key="2">
    <source>
        <dbReference type="EMBL" id="KAF3839805.1"/>
    </source>
</evidence>
<proteinExistence type="predicted"/>
<accession>A0A7J5XRP3</accession>
<evidence type="ECO:0000259" key="1">
    <source>
        <dbReference type="Pfam" id="PF25570"/>
    </source>
</evidence>
<dbReference type="GO" id="GO:0005085">
    <property type="term" value="F:guanyl-nucleotide exchange factor activity"/>
    <property type="evidence" value="ECO:0007669"/>
    <property type="project" value="UniProtKB-ARBA"/>
</dbReference>
<gene>
    <name evidence="2" type="ORF">F7725_018522</name>
</gene>
<comment type="caution">
    <text evidence="2">The sequence shown here is derived from an EMBL/GenBank/DDBJ whole genome shotgun (WGS) entry which is preliminary data.</text>
</comment>
<name>A0A7J5XRP3_DISMA</name>
<dbReference type="InterPro" id="IPR057977">
    <property type="entry name" value="TPR_DENND3"/>
</dbReference>
<organism evidence="2 3">
    <name type="scientific">Dissostichus mawsoni</name>
    <name type="common">Antarctic cod</name>
    <dbReference type="NCBI Taxonomy" id="36200"/>
    <lineage>
        <taxon>Eukaryota</taxon>
        <taxon>Metazoa</taxon>
        <taxon>Chordata</taxon>
        <taxon>Craniata</taxon>
        <taxon>Vertebrata</taxon>
        <taxon>Euteleostomi</taxon>
        <taxon>Actinopterygii</taxon>
        <taxon>Neopterygii</taxon>
        <taxon>Teleostei</taxon>
        <taxon>Neoteleostei</taxon>
        <taxon>Acanthomorphata</taxon>
        <taxon>Eupercaria</taxon>
        <taxon>Perciformes</taxon>
        <taxon>Notothenioidei</taxon>
        <taxon>Nototheniidae</taxon>
        <taxon>Dissostichus</taxon>
    </lineage>
</organism>
<dbReference type="Proteomes" id="UP000518266">
    <property type="component" value="Unassembled WGS sequence"/>
</dbReference>
<sequence>MFLNNRDVSGHLNYEHRVFNSQEFLKTREPAEQLFYKTVLDTHIFHSFLKDRLNRKIDNFARMELITRSEMQRVKAMVEAPRRPTMQEVQARRRSSIAGSKLSKRLGMSLPNLGDDQTISFQRNSLLSRISIPDAVLRTPPKPTKVFKLPDFPASLSFHSVQGYYSELIQQLGKAIFSVQNENSSLLARFYYLRGFINTLYGRRLEALGDFQNLYRTDTAIFPTRWSHGLWTRCTQTRGSKLTGGLNSRD</sequence>
<feature type="domain" description="DENND3-like TPR repeats" evidence="1">
    <location>
        <begin position="142"/>
        <end position="225"/>
    </location>
</feature>
<dbReference type="PANTHER" id="PTHR12296">
    <property type="entry name" value="DENN DOMAIN-CONTAINING PROTEIN 4"/>
    <property type="match status" value="1"/>
</dbReference>
<dbReference type="AlphaFoldDB" id="A0A7J5XRP3"/>
<dbReference type="InterPro" id="IPR051696">
    <property type="entry name" value="DENN_Domain_GEFs"/>
</dbReference>